<keyword evidence="7" id="KW-0732">Signal</keyword>
<feature type="transmembrane region" description="Helical" evidence="6">
    <location>
        <begin position="214"/>
        <end position="235"/>
    </location>
</feature>
<evidence type="ECO:0008006" key="11">
    <source>
        <dbReference type="Google" id="ProtNLM"/>
    </source>
</evidence>
<evidence type="ECO:0000313" key="10">
    <source>
        <dbReference type="Proteomes" id="UP000746612"/>
    </source>
</evidence>
<proteinExistence type="predicted"/>
<dbReference type="Proteomes" id="UP000746612">
    <property type="component" value="Unassembled WGS sequence"/>
</dbReference>
<dbReference type="AlphaFoldDB" id="A0A2H3HBW7"/>
<keyword evidence="2 6" id="KW-0812">Transmembrane</keyword>
<keyword evidence="4 6" id="KW-0472">Membrane</keyword>
<reference evidence="8" key="2">
    <citation type="submission" date="2021-03" db="EMBL/GenBank/DDBJ databases">
        <authorList>
            <person name="Alouane T."/>
            <person name="Langin T."/>
            <person name="Bonhomme L."/>
        </authorList>
    </citation>
    <scope>NUCLEOTIDE SEQUENCE</scope>
    <source>
        <strain evidence="8">MDC_Fg202</strain>
    </source>
</reference>
<evidence type="ECO:0000256" key="2">
    <source>
        <dbReference type="ARBA" id="ARBA00022692"/>
    </source>
</evidence>
<evidence type="ECO:0000256" key="1">
    <source>
        <dbReference type="ARBA" id="ARBA00004167"/>
    </source>
</evidence>
<evidence type="ECO:0000256" key="3">
    <source>
        <dbReference type="ARBA" id="ARBA00022989"/>
    </source>
</evidence>
<sequence length="301" mass="31488">MLATMTRHITALFLYFLPICLAASKCYYPNGVEANDFPCDPDADESVCCSGGLGTVCLSNKLCIGADGNTLRGSCTDKNWASPECAMFCLGADKGGTDLISCSNVTGSDTSFCCDHNSGCCNSGVGRFAVLPSNPKVWATWNRKANEYTVVGTIFTDESTSTTALVTSDTSSSVTVATSTHATTTSEASASSSSASDTPASSDEPAGMSTGAKAGIGAGIGVGAMLAATVVYLLWRIRKNKKAAEGNNHLPPTYYGPGMESSWQQSHYALGVKEFQSHQPQELHGQALQGYNIRAELPAHN</sequence>
<evidence type="ECO:0000256" key="6">
    <source>
        <dbReference type="SAM" id="Phobius"/>
    </source>
</evidence>
<evidence type="ECO:0000313" key="8">
    <source>
        <dbReference type="EMBL" id="CAG2001270.1"/>
    </source>
</evidence>
<dbReference type="GO" id="GO:0071944">
    <property type="term" value="C:cell periphery"/>
    <property type="evidence" value="ECO:0007669"/>
    <property type="project" value="UniProtKB-ARBA"/>
</dbReference>
<evidence type="ECO:0000256" key="5">
    <source>
        <dbReference type="SAM" id="MobiDB-lite"/>
    </source>
</evidence>
<dbReference type="OMA" id="WASPECA"/>
<dbReference type="InterPro" id="IPR051694">
    <property type="entry name" value="Immunoregulatory_rcpt-like"/>
</dbReference>
<dbReference type="EMBL" id="CAJPIJ010000167">
    <property type="protein sequence ID" value="CAG2001270.1"/>
    <property type="molecule type" value="Genomic_DNA"/>
</dbReference>
<accession>A0A2H3HBW7</accession>
<feature type="chain" id="PRO_5041165111" description="Mid2 domain-containing protein" evidence="7">
    <location>
        <begin position="23"/>
        <end position="301"/>
    </location>
</feature>
<feature type="region of interest" description="Disordered" evidence="5">
    <location>
        <begin position="181"/>
        <end position="208"/>
    </location>
</feature>
<evidence type="ECO:0000256" key="7">
    <source>
        <dbReference type="SAM" id="SignalP"/>
    </source>
</evidence>
<comment type="subcellular location">
    <subcellularLocation>
        <location evidence="1">Membrane</location>
        <topology evidence="1">Single-pass membrane protein</topology>
    </subcellularLocation>
</comment>
<evidence type="ECO:0000256" key="4">
    <source>
        <dbReference type="ARBA" id="ARBA00023136"/>
    </source>
</evidence>
<organism evidence="8 10">
    <name type="scientific">Gibberella zeae</name>
    <name type="common">Wheat head blight fungus</name>
    <name type="synonym">Fusarium graminearum</name>
    <dbReference type="NCBI Taxonomy" id="5518"/>
    <lineage>
        <taxon>Eukaryota</taxon>
        <taxon>Fungi</taxon>
        <taxon>Dikarya</taxon>
        <taxon>Ascomycota</taxon>
        <taxon>Pezizomycotina</taxon>
        <taxon>Sordariomycetes</taxon>
        <taxon>Hypocreomycetidae</taxon>
        <taxon>Hypocreales</taxon>
        <taxon>Nectriaceae</taxon>
        <taxon>Fusarium</taxon>
    </lineage>
</organism>
<dbReference type="EMBL" id="CAAKMV010000129">
    <property type="protein sequence ID" value="VIO57399.1"/>
    <property type="molecule type" value="Genomic_DNA"/>
</dbReference>
<feature type="signal peptide" evidence="7">
    <location>
        <begin position="1"/>
        <end position="22"/>
    </location>
</feature>
<keyword evidence="3 6" id="KW-1133">Transmembrane helix</keyword>
<dbReference type="PANTHER" id="PTHR15549">
    <property type="entry name" value="PAIRED IMMUNOGLOBULIN-LIKE TYPE 2 RECEPTOR"/>
    <property type="match status" value="1"/>
</dbReference>
<reference evidence="9" key="1">
    <citation type="submission" date="2019-04" db="EMBL/GenBank/DDBJ databases">
        <authorList>
            <person name="Melise S."/>
            <person name="Noan J."/>
            <person name="Okalmin O."/>
        </authorList>
    </citation>
    <scope>NUCLEOTIDE SEQUENCE</scope>
    <source>
        <strain evidence="9">FN9</strain>
    </source>
</reference>
<protein>
    <recommendedName>
        <fullName evidence="11">Mid2 domain-containing protein</fullName>
    </recommendedName>
</protein>
<evidence type="ECO:0000313" key="9">
    <source>
        <dbReference type="EMBL" id="VIO57399.1"/>
    </source>
</evidence>
<gene>
    <name evidence="9" type="ORF">FUG_LOCUS251689</name>
    <name evidence="8" type="ORF">MDCFG202_LOCUS464457</name>
</gene>
<name>A0A2H3HBW7_GIBZA</name>
<feature type="compositionally biased region" description="Low complexity" evidence="5">
    <location>
        <begin position="181"/>
        <end position="203"/>
    </location>
</feature>
<dbReference type="GO" id="GO:0016020">
    <property type="term" value="C:membrane"/>
    <property type="evidence" value="ECO:0007669"/>
    <property type="project" value="UniProtKB-SubCell"/>
</dbReference>